<dbReference type="InterPro" id="IPR036537">
    <property type="entry name" value="Adaptor_Cbl_N_dom_sf"/>
</dbReference>
<dbReference type="InterPro" id="IPR059179">
    <property type="entry name" value="MLKL-like_MCAfunc"/>
</dbReference>
<dbReference type="AlphaFoldDB" id="A0A397T1T2"/>
<name>A0A397T1T2_9GLOM</name>
<dbReference type="PROSITE" id="PS00109">
    <property type="entry name" value="PROTEIN_KINASE_TYR"/>
    <property type="match status" value="1"/>
</dbReference>
<dbReference type="Proteomes" id="UP000265703">
    <property type="component" value="Unassembled WGS sequence"/>
</dbReference>
<protein>
    <submittedName>
        <fullName evidence="2">Kinase-like domain-containing protein</fullName>
    </submittedName>
</protein>
<dbReference type="GO" id="GO:0005524">
    <property type="term" value="F:ATP binding"/>
    <property type="evidence" value="ECO:0007669"/>
    <property type="project" value="InterPro"/>
</dbReference>
<dbReference type="InterPro" id="IPR054000">
    <property type="entry name" value="MLKL_N"/>
</dbReference>
<dbReference type="InterPro" id="IPR001245">
    <property type="entry name" value="Ser-Thr/Tyr_kinase_cat_dom"/>
</dbReference>
<gene>
    <name evidence="2" type="ORF">C1645_725545</name>
</gene>
<dbReference type="EMBL" id="QKYT01000232">
    <property type="protein sequence ID" value="RIA89121.1"/>
    <property type="molecule type" value="Genomic_DNA"/>
</dbReference>
<dbReference type="PANTHER" id="PTHR45756:SF1">
    <property type="entry name" value="PROTEIN KINASE DOMAIN CONTAINING PROTEIN"/>
    <property type="match status" value="1"/>
</dbReference>
<dbReference type="CDD" id="cd21037">
    <property type="entry name" value="MLKL_NTD"/>
    <property type="match status" value="1"/>
</dbReference>
<evidence type="ECO:0000259" key="1">
    <source>
        <dbReference type="PROSITE" id="PS50011"/>
    </source>
</evidence>
<dbReference type="InterPro" id="IPR011009">
    <property type="entry name" value="Kinase-like_dom_sf"/>
</dbReference>
<reference evidence="2 3" key="1">
    <citation type="submission" date="2018-06" db="EMBL/GenBank/DDBJ databases">
        <title>Comparative genomics reveals the genomic features of Rhizophagus irregularis, R. cerebriforme, R. diaphanum and Gigaspora rosea, and their symbiotic lifestyle signature.</title>
        <authorList>
            <person name="Morin E."/>
            <person name="San Clemente H."/>
            <person name="Chen E.C.H."/>
            <person name="De La Providencia I."/>
            <person name="Hainaut M."/>
            <person name="Kuo A."/>
            <person name="Kohler A."/>
            <person name="Murat C."/>
            <person name="Tang N."/>
            <person name="Roy S."/>
            <person name="Loubradou J."/>
            <person name="Henrissat B."/>
            <person name="Grigoriev I.V."/>
            <person name="Corradi N."/>
            <person name="Roux C."/>
            <person name="Martin F.M."/>
        </authorList>
    </citation>
    <scope>NUCLEOTIDE SEQUENCE [LARGE SCALE GENOMIC DNA]</scope>
    <source>
        <strain evidence="2 3">DAOM 227022</strain>
    </source>
</reference>
<dbReference type="PROSITE" id="PS50011">
    <property type="entry name" value="PROTEIN_KINASE_DOM"/>
    <property type="match status" value="1"/>
</dbReference>
<dbReference type="InterPro" id="IPR000719">
    <property type="entry name" value="Prot_kinase_dom"/>
</dbReference>
<proteinExistence type="predicted"/>
<dbReference type="GO" id="GO:0004672">
    <property type="term" value="F:protein kinase activity"/>
    <property type="evidence" value="ECO:0007669"/>
    <property type="project" value="InterPro"/>
</dbReference>
<evidence type="ECO:0000313" key="3">
    <source>
        <dbReference type="Proteomes" id="UP000265703"/>
    </source>
</evidence>
<dbReference type="Gene3D" id="1.20.930.20">
    <property type="entry name" value="Adaptor protein Cbl, N-terminal domain"/>
    <property type="match status" value="1"/>
</dbReference>
<dbReference type="OrthoDB" id="2314769at2759"/>
<feature type="non-terminal residue" evidence="2">
    <location>
        <position position="514"/>
    </location>
</feature>
<keyword evidence="2" id="KW-0808">Transferase</keyword>
<dbReference type="Gene3D" id="1.10.510.10">
    <property type="entry name" value="Transferase(Phosphotransferase) domain 1"/>
    <property type="match status" value="1"/>
</dbReference>
<dbReference type="Pfam" id="PF22215">
    <property type="entry name" value="MLKL_N"/>
    <property type="match status" value="1"/>
</dbReference>
<keyword evidence="3" id="KW-1185">Reference proteome</keyword>
<sequence length="514" mass="59316">MSKKNESFERFIGTSSTILNGANTGLSLTSTFLGNVNEAVEPFLPIIATITALTKDIAKVYENVQYNKNTCGVLVNRVEAAEAAIKGLMRQREENIDKFLSQGYNKSFEKYVVCLNNIKDFCESISQLSKVKKFFTSEKIRETFLAIIKEFDGCTADLNLAITTNTYKDLATLQSDMIEMKKFLDNVGGGITSIDDKTNEIISLNKQIIKMLQKEKSLDFTTVNEEINNIFLFNEKVNNQDLTLEVKRIMSSELKDARVTREGSRVTIRKKIYKEMDIACKPIVSMDNTQKIQKHLAILEKLNICPYIIQFHGLSKIAEENVMIFEWAEYGTLRELYLNLNKNNHNIKWGIKISIARDICRGLAFLHSVNILHHDLRCENILITENMQPKISNFGLAREFNAATHPIENFVDIIHWLAPEKLEYINRYTIQCEIFSFGMLLWELGFQQKPYENKSLTKILEHVLNGGREKLDIGLYSNSIKKEYCEIIRLAWEQEPSFRPEIRRLFNMLQDLYD</sequence>
<dbReference type="SUPFAM" id="SSF56112">
    <property type="entry name" value="Protein kinase-like (PK-like)"/>
    <property type="match status" value="1"/>
</dbReference>
<keyword evidence="2" id="KW-0418">Kinase</keyword>
<dbReference type="PANTHER" id="PTHR45756">
    <property type="entry name" value="PALMITOYLTRANSFERASE"/>
    <property type="match status" value="1"/>
</dbReference>
<dbReference type="Pfam" id="PF07714">
    <property type="entry name" value="PK_Tyr_Ser-Thr"/>
    <property type="match status" value="1"/>
</dbReference>
<evidence type="ECO:0000313" key="2">
    <source>
        <dbReference type="EMBL" id="RIA89121.1"/>
    </source>
</evidence>
<organism evidence="2 3">
    <name type="scientific">Glomus cerebriforme</name>
    <dbReference type="NCBI Taxonomy" id="658196"/>
    <lineage>
        <taxon>Eukaryota</taxon>
        <taxon>Fungi</taxon>
        <taxon>Fungi incertae sedis</taxon>
        <taxon>Mucoromycota</taxon>
        <taxon>Glomeromycotina</taxon>
        <taxon>Glomeromycetes</taxon>
        <taxon>Glomerales</taxon>
        <taxon>Glomeraceae</taxon>
        <taxon>Glomus</taxon>
    </lineage>
</organism>
<dbReference type="InterPro" id="IPR053215">
    <property type="entry name" value="TKL_Ser/Thr_kinase"/>
</dbReference>
<comment type="caution">
    <text evidence="2">The sequence shown here is derived from an EMBL/GenBank/DDBJ whole genome shotgun (WGS) entry which is preliminary data.</text>
</comment>
<dbReference type="GO" id="GO:0007166">
    <property type="term" value="P:cell surface receptor signaling pathway"/>
    <property type="evidence" value="ECO:0007669"/>
    <property type="project" value="InterPro"/>
</dbReference>
<dbReference type="InterPro" id="IPR008266">
    <property type="entry name" value="Tyr_kinase_AS"/>
</dbReference>
<dbReference type="STRING" id="658196.A0A397T1T2"/>
<accession>A0A397T1T2</accession>
<feature type="domain" description="Protein kinase" evidence="1">
    <location>
        <begin position="254"/>
        <end position="513"/>
    </location>
</feature>